<reference evidence="1 2" key="1">
    <citation type="submission" date="2014-06" db="EMBL/GenBank/DDBJ databases">
        <title>Evolutionary Origins and Diversification of the Mycorrhizal Mutualists.</title>
        <authorList>
            <consortium name="DOE Joint Genome Institute"/>
            <consortium name="Mycorrhizal Genomics Consortium"/>
            <person name="Kohler A."/>
            <person name="Kuo A."/>
            <person name="Nagy L.G."/>
            <person name="Floudas D."/>
            <person name="Copeland A."/>
            <person name="Barry K.W."/>
            <person name="Cichocki N."/>
            <person name="Veneault-Fourrey C."/>
            <person name="LaButti K."/>
            <person name="Lindquist E.A."/>
            <person name="Lipzen A."/>
            <person name="Lundell T."/>
            <person name="Morin E."/>
            <person name="Murat C."/>
            <person name="Riley R."/>
            <person name="Ohm R."/>
            <person name="Sun H."/>
            <person name="Tunlid A."/>
            <person name="Henrissat B."/>
            <person name="Grigoriev I.V."/>
            <person name="Hibbett D.S."/>
            <person name="Martin F."/>
        </authorList>
    </citation>
    <scope>NUCLEOTIDE SEQUENCE [LARGE SCALE GENOMIC DNA]</scope>
    <source>
        <strain evidence="1 2">SS14</strain>
    </source>
</reference>
<dbReference type="HOGENOM" id="CLU_005726_1_1_1"/>
<dbReference type="PANTHER" id="PTHR35871:SF1">
    <property type="entry name" value="CXC1-LIKE CYSTEINE CLUSTER ASSOCIATED WITH KDZ TRANSPOSASES DOMAIN-CONTAINING PROTEIN"/>
    <property type="match status" value="1"/>
</dbReference>
<evidence type="ECO:0000313" key="2">
    <source>
        <dbReference type="Proteomes" id="UP000054279"/>
    </source>
</evidence>
<dbReference type="EMBL" id="KN837205">
    <property type="protein sequence ID" value="KIJ34016.1"/>
    <property type="molecule type" value="Genomic_DNA"/>
</dbReference>
<name>A0A0C9V9Q2_SPHS4</name>
<gene>
    <name evidence="1" type="ORF">M422DRAFT_263974</name>
</gene>
<dbReference type="AlphaFoldDB" id="A0A0C9V9Q2"/>
<dbReference type="Proteomes" id="UP000054279">
    <property type="component" value="Unassembled WGS sequence"/>
</dbReference>
<accession>A0A0C9V9Q2</accession>
<sequence>MVGTLNLYFDPNLSLSWREASVLASKAAGYGVYHARSLRSWIHCYLTTKKLPLHHYGQSQSLLEDEDLSQAIQLHLQEISKSGYIRAEDIVDFISSPTMQEQFADKKLTITIRRARHWLHKLERRYGKKKNGMYIDGHEREDVVAYQTGFLKHMEEYFRGCFHIILVTHDESTFYAKDRRKNQWSHKDNKAVPQAKGEGQSLMISDFLTSEWGRLVDGDEEARLVFKAGKNHDGYFTCEELLQQVDKAIDIFEGKTQGYAVGLFLFDNAPSHQRRALDALSARKMPKGPSNGWTHKKGGPKMCPGVLLNGGFQGLYFSDDDPLMSGWFKGMEHIIRERGLWPDQGLNAQCESFKCEERRTDCCCWRVLFMQPDFVNQK</sequence>
<protein>
    <submittedName>
        <fullName evidence="1">Uncharacterized protein</fullName>
    </submittedName>
</protein>
<keyword evidence="2" id="KW-1185">Reference proteome</keyword>
<proteinExistence type="predicted"/>
<dbReference type="OrthoDB" id="10039611at2759"/>
<dbReference type="PANTHER" id="PTHR35871">
    <property type="entry name" value="EXPRESSED PROTEIN"/>
    <property type="match status" value="1"/>
</dbReference>
<evidence type="ECO:0000313" key="1">
    <source>
        <dbReference type="EMBL" id="KIJ34016.1"/>
    </source>
</evidence>
<organism evidence="1 2">
    <name type="scientific">Sphaerobolus stellatus (strain SS14)</name>
    <dbReference type="NCBI Taxonomy" id="990650"/>
    <lineage>
        <taxon>Eukaryota</taxon>
        <taxon>Fungi</taxon>
        <taxon>Dikarya</taxon>
        <taxon>Basidiomycota</taxon>
        <taxon>Agaricomycotina</taxon>
        <taxon>Agaricomycetes</taxon>
        <taxon>Phallomycetidae</taxon>
        <taxon>Geastrales</taxon>
        <taxon>Sphaerobolaceae</taxon>
        <taxon>Sphaerobolus</taxon>
    </lineage>
</organism>